<comment type="function">
    <text evidence="1">Associated with the oxygen-evolving complex of photosystem II.</text>
</comment>
<evidence type="ECO:0000256" key="10">
    <source>
        <dbReference type="ARBA" id="ARBA00023136"/>
    </source>
</evidence>
<evidence type="ECO:0000313" key="14">
    <source>
        <dbReference type="Proteomes" id="UP001497444"/>
    </source>
</evidence>
<evidence type="ECO:0000256" key="4">
    <source>
        <dbReference type="ARBA" id="ARBA00018725"/>
    </source>
</evidence>
<keyword evidence="9" id="KW-0793">Thylakoid</keyword>
<proteinExistence type="inferred from homology"/>
<keyword evidence="14" id="KW-1185">Reference proteome</keyword>
<dbReference type="InterPro" id="IPR006814">
    <property type="entry name" value="PSII_PsbR"/>
</dbReference>
<protein>
    <recommendedName>
        <fullName evidence="4">Photosystem II 10 kDa polypeptide, chloroplastic</fullName>
    </recommendedName>
</protein>
<feature type="transmembrane region" description="Helical" evidence="12">
    <location>
        <begin position="103"/>
        <end position="122"/>
    </location>
</feature>
<evidence type="ECO:0000256" key="1">
    <source>
        <dbReference type="ARBA" id="ARBA00002966"/>
    </source>
</evidence>
<keyword evidence="7" id="KW-0934">Plastid</keyword>
<dbReference type="PANTHER" id="PTHR34369:SF7">
    <property type="entry name" value="PHOTOSYSTEM II 10 KDA POLYPEPTIDE, CHLOROPLASTIC"/>
    <property type="match status" value="1"/>
</dbReference>
<keyword evidence="12" id="KW-0812">Transmembrane</keyword>
<evidence type="ECO:0000256" key="5">
    <source>
        <dbReference type="ARBA" id="ARBA00022528"/>
    </source>
</evidence>
<keyword evidence="12" id="KW-1133">Transmembrane helix</keyword>
<keyword evidence="8" id="KW-0809">Transit peptide</keyword>
<evidence type="ECO:0000256" key="11">
    <source>
        <dbReference type="ARBA" id="ARBA00023276"/>
    </source>
</evidence>
<evidence type="ECO:0000256" key="6">
    <source>
        <dbReference type="ARBA" id="ARBA00022531"/>
    </source>
</evidence>
<gene>
    <name evidence="13" type="ORF">CSSPJE1EN1_LOCUS23894</name>
</gene>
<evidence type="ECO:0000313" key="13">
    <source>
        <dbReference type="EMBL" id="CAK9278416.1"/>
    </source>
</evidence>
<dbReference type="Proteomes" id="UP001497444">
    <property type="component" value="Chromosome 9"/>
</dbReference>
<evidence type="ECO:0000256" key="2">
    <source>
        <dbReference type="ARBA" id="ARBA00004334"/>
    </source>
</evidence>
<dbReference type="PANTHER" id="PTHR34369">
    <property type="entry name" value="PHOTOSYSTEM II 10 KDA POLYPEPTIDE, CHLOROPLASTIC"/>
    <property type="match status" value="1"/>
</dbReference>
<accession>A0ABP0XJ91</accession>
<comment type="subcellular location">
    <subcellularLocation>
        <location evidence="2">Plastid</location>
        <location evidence="2">Chloroplast thylakoid membrane</location>
    </subcellularLocation>
</comment>
<keyword evidence="11" id="KW-0604">Photosystem II</keyword>
<evidence type="ECO:0000256" key="9">
    <source>
        <dbReference type="ARBA" id="ARBA00023078"/>
    </source>
</evidence>
<comment type="similarity">
    <text evidence="3">Belongs to the psbR family.</text>
</comment>
<organism evidence="13 14">
    <name type="scientific">Sphagnum jensenii</name>
    <dbReference type="NCBI Taxonomy" id="128206"/>
    <lineage>
        <taxon>Eukaryota</taxon>
        <taxon>Viridiplantae</taxon>
        <taxon>Streptophyta</taxon>
        <taxon>Embryophyta</taxon>
        <taxon>Bryophyta</taxon>
        <taxon>Sphagnophytina</taxon>
        <taxon>Sphagnopsida</taxon>
        <taxon>Sphagnales</taxon>
        <taxon>Sphagnaceae</taxon>
        <taxon>Sphagnum</taxon>
    </lineage>
</organism>
<reference evidence="13" key="1">
    <citation type="submission" date="2024-02" db="EMBL/GenBank/DDBJ databases">
        <authorList>
            <consortium name="ELIXIR-Norway"/>
            <consortium name="Elixir Norway"/>
        </authorList>
    </citation>
    <scope>NUCLEOTIDE SEQUENCE</scope>
</reference>
<sequence>MSLCACACCVCLHSRIMHSRLFSSSFSLQVVGKKKVQHKKPLGPSRDVKWRKGVDVSGRTPKGKGVYQFVKKYGVKVNDYSPIYTFDEWSETNDSYAGRVPGLAIWATLLGSLLLGGAFLMYSTSALAS</sequence>
<keyword evidence="10 12" id="KW-0472">Membrane</keyword>
<evidence type="ECO:0000256" key="8">
    <source>
        <dbReference type="ARBA" id="ARBA00022946"/>
    </source>
</evidence>
<name>A0ABP0XJ91_9BRYO</name>
<evidence type="ECO:0000256" key="12">
    <source>
        <dbReference type="SAM" id="Phobius"/>
    </source>
</evidence>
<keyword evidence="5" id="KW-0150">Chloroplast</keyword>
<keyword evidence="6" id="KW-0602">Photosynthesis</keyword>
<dbReference type="EMBL" id="OZ020104">
    <property type="protein sequence ID" value="CAK9278416.1"/>
    <property type="molecule type" value="Genomic_DNA"/>
</dbReference>
<evidence type="ECO:0000256" key="7">
    <source>
        <dbReference type="ARBA" id="ARBA00022640"/>
    </source>
</evidence>
<evidence type="ECO:0000256" key="3">
    <source>
        <dbReference type="ARBA" id="ARBA00006659"/>
    </source>
</evidence>
<dbReference type="Pfam" id="PF04725">
    <property type="entry name" value="PsbR"/>
    <property type="match status" value="1"/>
</dbReference>